<accession>A0A4S8NYQ3</accession>
<dbReference type="PRINTS" id="PR00455">
    <property type="entry name" value="HTHTETR"/>
</dbReference>
<evidence type="ECO:0000256" key="5">
    <source>
        <dbReference type="SAM" id="MobiDB-lite"/>
    </source>
</evidence>
<dbReference type="PANTHER" id="PTHR30055:SF151">
    <property type="entry name" value="TRANSCRIPTIONAL REGULATORY PROTEIN"/>
    <property type="match status" value="1"/>
</dbReference>
<evidence type="ECO:0000256" key="4">
    <source>
        <dbReference type="PROSITE-ProRule" id="PRU00335"/>
    </source>
</evidence>
<dbReference type="AlphaFoldDB" id="A0A4S8NYQ3"/>
<dbReference type="PANTHER" id="PTHR30055">
    <property type="entry name" value="HTH-TYPE TRANSCRIPTIONAL REGULATOR RUTR"/>
    <property type="match status" value="1"/>
</dbReference>
<feature type="domain" description="HTH tetR-type" evidence="6">
    <location>
        <begin position="29"/>
        <end position="89"/>
    </location>
</feature>
<dbReference type="Pfam" id="PF17935">
    <property type="entry name" value="TetR_C_27"/>
    <property type="match status" value="1"/>
</dbReference>
<keyword evidence="1" id="KW-0805">Transcription regulation</keyword>
<dbReference type="InterPro" id="IPR001647">
    <property type="entry name" value="HTH_TetR"/>
</dbReference>
<feature type="compositionally biased region" description="Basic and acidic residues" evidence="5">
    <location>
        <begin position="1"/>
        <end position="12"/>
    </location>
</feature>
<keyword evidence="2 4" id="KW-0238">DNA-binding</keyword>
<dbReference type="GO" id="GO:0003700">
    <property type="term" value="F:DNA-binding transcription factor activity"/>
    <property type="evidence" value="ECO:0007669"/>
    <property type="project" value="TreeGrafter"/>
</dbReference>
<dbReference type="PROSITE" id="PS50977">
    <property type="entry name" value="HTH_TETR_2"/>
    <property type="match status" value="1"/>
</dbReference>
<proteinExistence type="predicted"/>
<dbReference type="Gene3D" id="1.10.357.10">
    <property type="entry name" value="Tetracycline Repressor, domain 2"/>
    <property type="match status" value="1"/>
</dbReference>
<reference evidence="7 8" key="1">
    <citation type="submission" date="2019-04" db="EMBL/GenBank/DDBJ databases">
        <title>Genome sequence of strain shin9-1.</title>
        <authorList>
            <person name="Gao J."/>
            <person name="Sun J."/>
        </authorList>
    </citation>
    <scope>NUCLEOTIDE SEQUENCE [LARGE SCALE GENOMIC DNA]</scope>
    <source>
        <strain evidence="8">shin9-1</strain>
    </source>
</reference>
<gene>
    <name evidence="7" type="ORF">FAA97_19855</name>
</gene>
<feature type="DNA-binding region" description="H-T-H motif" evidence="4">
    <location>
        <begin position="52"/>
        <end position="71"/>
    </location>
</feature>
<dbReference type="InterPro" id="IPR050109">
    <property type="entry name" value="HTH-type_TetR-like_transc_reg"/>
</dbReference>
<evidence type="ECO:0000256" key="1">
    <source>
        <dbReference type="ARBA" id="ARBA00023015"/>
    </source>
</evidence>
<evidence type="ECO:0000256" key="2">
    <source>
        <dbReference type="ARBA" id="ARBA00023125"/>
    </source>
</evidence>
<dbReference type="InterPro" id="IPR041478">
    <property type="entry name" value="TetR_C_27"/>
</dbReference>
<comment type="caution">
    <text evidence="7">The sequence shown here is derived from an EMBL/GenBank/DDBJ whole genome shotgun (WGS) entry which is preliminary data.</text>
</comment>
<keyword evidence="3" id="KW-0804">Transcription</keyword>
<dbReference type="Proteomes" id="UP000308828">
    <property type="component" value="Unassembled WGS sequence"/>
</dbReference>
<dbReference type="InterPro" id="IPR009057">
    <property type="entry name" value="Homeodomain-like_sf"/>
</dbReference>
<dbReference type="SUPFAM" id="SSF46689">
    <property type="entry name" value="Homeodomain-like"/>
    <property type="match status" value="1"/>
</dbReference>
<evidence type="ECO:0000313" key="8">
    <source>
        <dbReference type="Proteomes" id="UP000308828"/>
    </source>
</evidence>
<dbReference type="Pfam" id="PF00440">
    <property type="entry name" value="TetR_N"/>
    <property type="match status" value="1"/>
</dbReference>
<sequence length="220" mass="24556">MDQDCRKTKDLTRTAPIERTPKRPRRSAEETRGEILDTAEELFRTYGFASVSIADIATDLSMSPANVFKHFRTKTSLVDAIAARAIEQKVHELAQLDSTPSPRERILALATHLMMDHLNGRKDAPFVFEMILVTIKEELDCGERFRHMIVDMLAQIIRDGAADGTYHVDDVDKFANAAFDALVCVIHPVMIGLEKPDILATRCNQVVGLIDAALRSPLAK</sequence>
<evidence type="ECO:0000259" key="6">
    <source>
        <dbReference type="PROSITE" id="PS50977"/>
    </source>
</evidence>
<dbReference type="OrthoDB" id="9802802at2"/>
<name>A0A4S8NYQ3_9HYPH</name>
<keyword evidence="8" id="KW-1185">Reference proteome</keyword>
<dbReference type="EMBL" id="STGV01000008">
    <property type="protein sequence ID" value="THV20294.1"/>
    <property type="molecule type" value="Genomic_DNA"/>
</dbReference>
<evidence type="ECO:0000313" key="7">
    <source>
        <dbReference type="EMBL" id="THV20294.1"/>
    </source>
</evidence>
<protein>
    <submittedName>
        <fullName evidence="7">TetR/AcrR family transcriptional regulator</fullName>
    </submittedName>
</protein>
<organism evidence="7 8">
    <name type="scientific">Peteryoungia ipomoeae</name>
    <dbReference type="NCBI Taxonomy" id="1210932"/>
    <lineage>
        <taxon>Bacteria</taxon>
        <taxon>Pseudomonadati</taxon>
        <taxon>Pseudomonadota</taxon>
        <taxon>Alphaproteobacteria</taxon>
        <taxon>Hyphomicrobiales</taxon>
        <taxon>Rhizobiaceae</taxon>
        <taxon>Peteryoungia</taxon>
    </lineage>
</organism>
<evidence type="ECO:0000256" key="3">
    <source>
        <dbReference type="ARBA" id="ARBA00023163"/>
    </source>
</evidence>
<feature type="region of interest" description="Disordered" evidence="5">
    <location>
        <begin position="1"/>
        <end position="33"/>
    </location>
</feature>
<dbReference type="GO" id="GO:0000976">
    <property type="term" value="F:transcription cis-regulatory region binding"/>
    <property type="evidence" value="ECO:0007669"/>
    <property type="project" value="TreeGrafter"/>
</dbReference>